<dbReference type="Pfam" id="PF03572">
    <property type="entry name" value="Peptidase_S41"/>
    <property type="match status" value="1"/>
</dbReference>
<dbReference type="FunFam" id="2.30.42.10:FF:000063">
    <property type="entry name" value="Peptidase, S41 family"/>
    <property type="match status" value="1"/>
</dbReference>
<organism evidence="8 9">
    <name type="scientific">Syntrophomonas zehnderi OL-4</name>
    <dbReference type="NCBI Taxonomy" id="690567"/>
    <lineage>
        <taxon>Bacteria</taxon>
        <taxon>Bacillati</taxon>
        <taxon>Bacillota</taxon>
        <taxon>Clostridia</taxon>
        <taxon>Eubacteriales</taxon>
        <taxon>Syntrophomonadaceae</taxon>
        <taxon>Syntrophomonas</taxon>
    </lineage>
</organism>
<dbReference type="RefSeq" id="WP_242847561.1">
    <property type="nucleotide sequence ID" value="NZ_CGIH01000042.1"/>
</dbReference>
<dbReference type="GO" id="GO:0030288">
    <property type="term" value="C:outer membrane-bounded periplasmic space"/>
    <property type="evidence" value="ECO:0007669"/>
    <property type="project" value="TreeGrafter"/>
</dbReference>
<dbReference type="Gene3D" id="3.30.750.44">
    <property type="match status" value="1"/>
</dbReference>
<dbReference type="GO" id="GO:0006508">
    <property type="term" value="P:proteolysis"/>
    <property type="evidence" value="ECO:0007669"/>
    <property type="project" value="UniProtKB-KW"/>
</dbReference>
<evidence type="ECO:0000256" key="5">
    <source>
        <dbReference type="RuleBase" id="RU004404"/>
    </source>
</evidence>
<dbReference type="InterPro" id="IPR004447">
    <property type="entry name" value="Peptidase_S41A"/>
</dbReference>
<dbReference type="PANTHER" id="PTHR32060">
    <property type="entry name" value="TAIL-SPECIFIC PROTEASE"/>
    <property type="match status" value="1"/>
</dbReference>
<gene>
    <name evidence="8" type="ORF">2453</name>
</gene>
<dbReference type="CDD" id="cd07560">
    <property type="entry name" value="Peptidase_S41_CPP"/>
    <property type="match status" value="1"/>
</dbReference>
<comment type="similarity">
    <text evidence="1 5">Belongs to the peptidase S41A family.</text>
</comment>
<evidence type="ECO:0000313" key="9">
    <source>
        <dbReference type="Proteomes" id="UP000045545"/>
    </source>
</evidence>
<dbReference type="InterPro" id="IPR005151">
    <property type="entry name" value="Tail-specific_protease"/>
</dbReference>
<feature type="transmembrane region" description="Helical" evidence="6">
    <location>
        <begin position="12"/>
        <end position="32"/>
    </location>
</feature>
<dbReference type="InterPro" id="IPR001478">
    <property type="entry name" value="PDZ"/>
</dbReference>
<evidence type="ECO:0000256" key="6">
    <source>
        <dbReference type="SAM" id="Phobius"/>
    </source>
</evidence>
<dbReference type="Gene3D" id="2.30.42.10">
    <property type="match status" value="1"/>
</dbReference>
<dbReference type="PANTHER" id="PTHR32060:SF30">
    <property type="entry name" value="CARBOXY-TERMINAL PROCESSING PROTEASE CTPA"/>
    <property type="match status" value="1"/>
</dbReference>
<dbReference type="SMART" id="SM00228">
    <property type="entry name" value="PDZ"/>
    <property type="match status" value="1"/>
</dbReference>
<dbReference type="Proteomes" id="UP000045545">
    <property type="component" value="Unassembled WGS sequence"/>
</dbReference>
<proteinExistence type="inferred from homology"/>
<dbReference type="InterPro" id="IPR029045">
    <property type="entry name" value="ClpP/crotonase-like_dom_sf"/>
</dbReference>
<dbReference type="Pfam" id="PF00595">
    <property type="entry name" value="PDZ"/>
    <property type="match status" value="1"/>
</dbReference>
<dbReference type="GO" id="GO:0004175">
    <property type="term" value="F:endopeptidase activity"/>
    <property type="evidence" value="ECO:0007669"/>
    <property type="project" value="TreeGrafter"/>
</dbReference>
<keyword evidence="6" id="KW-0812">Transmembrane</keyword>
<protein>
    <submittedName>
        <fullName evidence="8">Tail specific protease</fullName>
    </submittedName>
</protein>
<name>A0A0E3WAR2_9FIRM</name>
<dbReference type="STRING" id="690567.2453"/>
<dbReference type="EMBL" id="CGIH01000042">
    <property type="protein sequence ID" value="CQB51990.1"/>
    <property type="molecule type" value="Genomic_DNA"/>
</dbReference>
<evidence type="ECO:0000256" key="1">
    <source>
        <dbReference type="ARBA" id="ARBA00009179"/>
    </source>
</evidence>
<keyword evidence="2 5" id="KW-0645">Protease</keyword>
<feature type="domain" description="PDZ" evidence="7">
    <location>
        <begin position="88"/>
        <end position="154"/>
    </location>
</feature>
<keyword evidence="4 5" id="KW-0720">Serine protease</keyword>
<keyword evidence="6" id="KW-0472">Membrane</keyword>
<dbReference type="GO" id="GO:0008236">
    <property type="term" value="F:serine-type peptidase activity"/>
    <property type="evidence" value="ECO:0007669"/>
    <property type="project" value="UniProtKB-KW"/>
</dbReference>
<dbReference type="GO" id="GO:0007165">
    <property type="term" value="P:signal transduction"/>
    <property type="evidence" value="ECO:0007669"/>
    <property type="project" value="TreeGrafter"/>
</dbReference>
<dbReference type="CDD" id="cd06782">
    <property type="entry name" value="cpPDZ_CPP-like"/>
    <property type="match status" value="1"/>
</dbReference>
<evidence type="ECO:0000259" key="7">
    <source>
        <dbReference type="PROSITE" id="PS50106"/>
    </source>
</evidence>
<evidence type="ECO:0000256" key="3">
    <source>
        <dbReference type="ARBA" id="ARBA00022801"/>
    </source>
</evidence>
<evidence type="ECO:0000256" key="2">
    <source>
        <dbReference type="ARBA" id="ARBA00022670"/>
    </source>
</evidence>
<dbReference type="SMART" id="SM00245">
    <property type="entry name" value="TSPc"/>
    <property type="match status" value="1"/>
</dbReference>
<dbReference type="InterPro" id="IPR036034">
    <property type="entry name" value="PDZ_sf"/>
</dbReference>
<keyword evidence="3 5" id="KW-0378">Hydrolase</keyword>
<dbReference type="PROSITE" id="PS50106">
    <property type="entry name" value="PDZ"/>
    <property type="match status" value="1"/>
</dbReference>
<dbReference type="Gene3D" id="3.90.226.10">
    <property type="entry name" value="2-enoyl-CoA Hydratase, Chain A, domain 1"/>
    <property type="match status" value="1"/>
</dbReference>
<evidence type="ECO:0000313" key="8">
    <source>
        <dbReference type="EMBL" id="CQB51990.1"/>
    </source>
</evidence>
<accession>A0A0E3WAR2</accession>
<keyword evidence="6" id="KW-1133">Transmembrane helix</keyword>
<sequence length="382" mass="41837">MILKDNKIVRGFYKFFAFLGLLVFLSLAFVFITNSSSISSLFAVVGLLKTQSLYEPQTGKMIQGATSGIVSSLKDPYSKYLNKSQWEELKLQLNAEFGGIGVYVLELDGQLGIVSPIKGTPAYRQGLKNGDIIVRINGESAVNMSQDDAVNRMRGEPGTQLNLSIFRPSDGQEHDFKIVREIINVPSVDDKVIGDGVPIGYIKLNQFHAHSVQEIANSLNRLNKKDIKGLILDLRDNGGGDFDASIAIADIFLEDKEIVSAKDARGKEKHHRSEPGSFKLPMVVLVNGNSASAAEILSGALQDNKRAVLVGEKTYGKGLVQTVFPLRDGGALKLTTQKYFTPKGTDINEIGINPDFVVKNPEGQDVDLQLQRAIEVLKEKIM</sequence>
<evidence type="ECO:0000256" key="4">
    <source>
        <dbReference type="ARBA" id="ARBA00022825"/>
    </source>
</evidence>
<dbReference type="SUPFAM" id="SSF52096">
    <property type="entry name" value="ClpP/crotonase"/>
    <property type="match status" value="1"/>
</dbReference>
<dbReference type="NCBIfam" id="TIGR00225">
    <property type="entry name" value="prc"/>
    <property type="match status" value="1"/>
</dbReference>
<keyword evidence="9" id="KW-1185">Reference proteome</keyword>
<dbReference type="AlphaFoldDB" id="A0A0E3WAR2"/>
<reference evidence="8 9" key="1">
    <citation type="submission" date="2015-03" db="EMBL/GenBank/DDBJ databases">
        <authorList>
            <person name="Murphy D."/>
        </authorList>
    </citation>
    <scope>NUCLEOTIDE SEQUENCE [LARGE SCALE GENOMIC DNA]</scope>
    <source>
        <strain evidence="8 9">OL-4</strain>
    </source>
</reference>
<dbReference type="SUPFAM" id="SSF50156">
    <property type="entry name" value="PDZ domain-like"/>
    <property type="match status" value="1"/>
</dbReference>